<dbReference type="RefSeq" id="WP_091614211.1">
    <property type="nucleotide sequence ID" value="NZ_FMCX01000009.1"/>
</dbReference>
<dbReference type="InterPro" id="IPR045598">
    <property type="entry name" value="DUF6457"/>
</dbReference>
<accession>A0A1C5ADK2</accession>
<evidence type="ECO:0000313" key="2">
    <source>
        <dbReference type="EMBL" id="SCF43094.1"/>
    </source>
</evidence>
<keyword evidence="3" id="KW-1185">Reference proteome</keyword>
<evidence type="ECO:0000313" key="3">
    <source>
        <dbReference type="Proteomes" id="UP000199504"/>
    </source>
</evidence>
<reference evidence="3" key="1">
    <citation type="submission" date="2016-06" db="EMBL/GenBank/DDBJ databases">
        <authorList>
            <person name="Varghese N."/>
            <person name="Submissions Spin"/>
        </authorList>
    </citation>
    <scope>NUCLEOTIDE SEQUENCE [LARGE SCALE GENOMIC DNA]</scope>
    <source>
        <strain evidence="3">DSM 44830</strain>
    </source>
</reference>
<dbReference type="EMBL" id="FMCX01000009">
    <property type="protein sequence ID" value="SCF43094.1"/>
    <property type="molecule type" value="Genomic_DNA"/>
</dbReference>
<dbReference type="OrthoDB" id="4735656at2"/>
<proteinExistence type="predicted"/>
<gene>
    <name evidence="2" type="ORF">GA0070564_10958</name>
</gene>
<dbReference type="STRING" id="262898.GA0070564_10958"/>
<protein>
    <recommendedName>
        <fullName evidence="1">DUF6457 domain-containing protein</fullName>
    </recommendedName>
</protein>
<organism evidence="2 3">
    <name type="scientific">Micromonospora mirobrigensis</name>
    <dbReference type="NCBI Taxonomy" id="262898"/>
    <lineage>
        <taxon>Bacteria</taxon>
        <taxon>Bacillati</taxon>
        <taxon>Actinomycetota</taxon>
        <taxon>Actinomycetes</taxon>
        <taxon>Micromonosporales</taxon>
        <taxon>Micromonosporaceae</taxon>
        <taxon>Micromonospora</taxon>
    </lineage>
</organism>
<evidence type="ECO:0000259" key="1">
    <source>
        <dbReference type="Pfam" id="PF20058"/>
    </source>
</evidence>
<feature type="domain" description="DUF6457" evidence="1">
    <location>
        <begin position="2"/>
        <end position="75"/>
    </location>
</feature>
<dbReference type="Pfam" id="PF20058">
    <property type="entry name" value="DUF6457"/>
    <property type="match status" value="1"/>
</dbReference>
<dbReference type="AlphaFoldDB" id="A0A1C5ADK2"/>
<sequence length="90" mass="9135">MTVMDDWVTAACAELGLDPAEVSVPTVLDLAKDVAHQVLRPGAPVTAYLLGVAVGRGADPAATAGRLSELAGTWPVELGSDRPAGSDPAR</sequence>
<name>A0A1C5ADK2_9ACTN</name>
<dbReference type="Proteomes" id="UP000199504">
    <property type="component" value="Unassembled WGS sequence"/>
</dbReference>